<organism evidence="2 3">
    <name type="scientific">Streptococcus massiliensis</name>
    <dbReference type="NCBI Taxonomy" id="313439"/>
    <lineage>
        <taxon>Bacteria</taxon>
        <taxon>Bacillati</taxon>
        <taxon>Bacillota</taxon>
        <taxon>Bacilli</taxon>
        <taxon>Lactobacillales</taxon>
        <taxon>Streptococcaceae</taxon>
        <taxon>Streptococcus</taxon>
    </lineage>
</organism>
<keyword evidence="2" id="KW-0808">Transferase</keyword>
<dbReference type="InterPro" id="IPR029044">
    <property type="entry name" value="Nucleotide-diphossugar_trans"/>
</dbReference>
<dbReference type="STRING" id="1123307.GCA_000380065_00726"/>
<evidence type="ECO:0000259" key="1">
    <source>
        <dbReference type="Pfam" id="PF00535"/>
    </source>
</evidence>
<name>A0A380KZC9_9STRE</name>
<dbReference type="InterPro" id="IPR001173">
    <property type="entry name" value="Glyco_trans_2-like"/>
</dbReference>
<keyword evidence="3" id="KW-1185">Reference proteome</keyword>
<dbReference type="AlphaFoldDB" id="A0A380KZC9"/>
<dbReference type="RefSeq" id="WP_018371412.1">
    <property type="nucleotide sequence ID" value="NZ_UHFR01000005.1"/>
</dbReference>
<reference evidence="2" key="1">
    <citation type="submission" date="2018-06" db="EMBL/GenBank/DDBJ databases">
        <authorList>
            <consortium name="Pathogen Informatics"/>
            <person name="Doyle S."/>
        </authorList>
    </citation>
    <scope>NUCLEOTIDE SEQUENCE [LARGE SCALE GENOMIC DNA]</scope>
    <source>
        <strain evidence="2">NCTC13765</strain>
    </source>
</reference>
<dbReference type="Gene3D" id="3.90.550.10">
    <property type="entry name" value="Spore Coat Polysaccharide Biosynthesis Protein SpsA, Chain A"/>
    <property type="match status" value="1"/>
</dbReference>
<dbReference type="Proteomes" id="UP000254634">
    <property type="component" value="Unassembled WGS sequence"/>
</dbReference>
<dbReference type="OrthoDB" id="8773442at2"/>
<dbReference type="Pfam" id="PF00535">
    <property type="entry name" value="Glycos_transf_2"/>
    <property type="match status" value="1"/>
</dbReference>
<sequence length="249" mass="28942">MTDLVSIITPTFNCGEYIGETIESVCNQTYKKWEMIIVDDCSTDNTSKVVEKYLKDDSRIKYYRLTRNSGAAIARTKAIDLSTGNFIAFLDSDDLWSPDKLEKQLTFMKENNIPFSCTSYEQISDSGRLLDRTVTTIPRIDYNRILLDCPVGNSTVMYNVEILGKFEVPNIPKGNDDALWLKMLKKTEYIYGLDEVLMQYRVRSGSLSRNKFKVIKYHWILYRKIEKLSIARSLFHIGYWGIIKVFRLK</sequence>
<evidence type="ECO:0000313" key="3">
    <source>
        <dbReference type="Proteomes" id="UP000254634"/>
    </source>
</evidence>
<dbReference type="CDD" id="cd00761">
    <property type="entry name" value="Glyco_tranf_GTA_type"/>
    <property type="match status" value="1"/>
</dbReference>
<dbReference type="PANTHER" id="PTHR22916">
    <property type="entry name" value="GLYCOSYLTRANSFERASE"/>
    <property type="match status" value="1"/>
</dbReference>
<gene>
    <name evidence="2" type="primary">cpsH_1</name>
    <name evidence="2" type="ORF">NCTC13765_00957</name>
</gene>
<evidence type="ECO:0000313" key="2">
    <source>
        <dbReference type="EMBL" id="SUN76467.1"/>
    </source>
</evidence>
<dbReference type="GO" id="GO:0016758">
    <property type="term" value="F:hexosyltransferase activity"/>
    <property type="evidence" value="ECO:0007669"/>
    <property type="project" value="UniProtKB-ARBA"/>
</dbReference>
<protein>
    <submittedName>
        <fullName evidence="2">Family 2 glycosyl transferase</fullName>
    </submittedName>
</protein>
<dbReference type="SUPFAM" id="SSF53448">
    <property type="entry name" value="Nucleotide-diphospho-sugar transferases"/>
    <property type="match status" value="1"/>
</dbReference>
<dbReference type="EMBL" id="UHFR01000005">
    <property type="protein sequence ID" value="SUN76467.1"/>
    <property type="molecule type" value="Genomic_DNA"/>
</dbReference>
<feature type="domain" description="Glycosyltransferase 2-like" evidence="1">
    <location>
        <begin position="6"/>
        <end position="134"/>
    </location>
</feature>
<dbReference type="PANTHER" id="PTHR22916:SF3">
    <property type="entry name" value="UDP-GLCNAC:BETAGAL BETA-1,3-N-ACETYLGLUCOSAMINYLTRANSFERASE-LIKE PROTEIN 1"/>
    <property type="match status" value="1"/>
</dbReference>
<proteinExistence type="predicted"/>
<accession>A0A380KZC9</accession>